<dbReference type="AlphaFoldDB" id="A0A6J4MFU6"/>
<protein>
    <submittedName>
        <fullName evidence="1">Uncharacterized protein</fullName>
    </submittedName>
</protein>
<sequence>MHDAPAGRPKRRGAMFKVRVVKSMYDQSERYVGQVGEVIGHWGPDNSESGREGHMVQFADGTVVGLADDEVEPVTGEE</sequence>
<evidence type="ECO:0000313" key="1">
    <source>
        <dbReference type="EMBL" id="CAA9358481.1"/>
    </source>
</evidence>
<gene>
    <name evidence="1" type="ORF">AVDCRST_MAG68-4178</name>
</gene>
<accession>A0A6J4MFU6</accession>
<reference evidence="1" key="1">
    <citation type="submission" date="2020-02" db="EMBL/GenBank/DDBJ databases">
        <authorList>
            <person name="Meier V. D."/>
        </authorList>
    </citation>
    <scope>NUCLEOTIDE SEQUENCE</scope>
    <source>
        <strain evidence="1">AVDCRST_MAG68</strain>
    </source>
</reference>
<organism evidence="1">
    <name type="scientific">uncultured Gemmatimonadota bacterium</name>
    <dbReference type="NCBI Taxonomy" id="203437"/>
    <lineage>
        <taxon>Bacteria</taxon>
        <taxon>Pseudomonadati</taxon>
        <taxon>Gemmatimonadota</taxon>
        <taxon>environmental samples</taxon>
    </lineage>
</organism>
<dbReference type="EMBL" id="CADCTW010000194">
    <property type="protein sequence ID" value="CAA9358481.1"/>
    <property type="molecule type" value="Genomic_DNA"/>
</dbReference>
<name>A0A6J4MFU6_9BACT</name>
<proteinExistence type="predicted"/>